<proteinExistence type="predicted"/>
<name>A0AAV6GAX6_9TELE</name>
<protein>
    <submittedName>
        <fullName evidence="1">Uncharacterized protein</fullName>
    </submittedName>
</protein>
<organism evidence="1 2">
    <name type="scientific">Alosa alosa</name>
    <name type="common">allis shad</name>
    <dbReference type="NCBI Taxonomy" id="278164"/>
    <lineage>
        <taxon>Eukaryota</taxon>
        <taxon>Metazoa</taxon>
        <taxon>Chordata</taxon>
        <taxon>Craniata</taxon>
        <taxon>Vertebrata</taxon>
        <taxon>Euteleostomi</taxon>
        <taxon>Actinopterygii</taxon>
        <taxon>Neopterygii</taxon>
        <taxon>Teleostei</taxon>
        <taxon>Clupei</taxon>
        <taxon>Clupeiformes</taxon>
        <taxon>Clupeoidei</taxon>
        <taxon>Clupeidae</taxon>
        <taxon>Alosa</taxon>
    </lineage>
</organism>
<accession>A0AAV6GAX6</accession>
<evidence type="ECO:0000313" key="2">
    <source>
        <dbReference type="Proteomes" id="UP000823561"/>
    </source>
</evidence>
<dbReference type="PANTHER" id="PTHR31751:SF42">
    <property type="entry name" value="PROTEIN CBG10204"/>
    <property type="match status" value="1"/>
</dbReference>
<dbReference type="PANTHER" id="PTHR31751">
    <property type="entry name" value="SI:CH211-108C17.2-RELATED-RELATED"/>
    <property type="match status" value="1"/>
</dbReference>
<dbReference type="EMBL" id="JADWDJ010000012">
    <property type="protein sequence ID" value="KAG5272100.1"/>
    <property type="molecule type" value="Genomic_DNA"/>
</dbReference>
<dbReference type="Proteomes" id="UP000823561">
    <property type="component" value="Chromosome 12"/>
</dbReference>
<keyword evidence="2" id="KW-1185">Reference proteome</keyword>
<comment type="caution">
    <text evidence="1">The sequence shown here is derived from an EMBL/GenBank/DDBJ whole genome shotgun (WGS) entry which is preliminary data.</text>
</comment>
<reference evidence="1" key="1">
    <citation type="submission" date="2020-10" db="EMBL/GenBank/DDBJ databases">
        <title>Chromosome-scale genome assembly of the Allis shad, Alosa alosa.</title>
        <authorList>
            <person name="Margot Z."/>
            <person name="Christophe K."/>
            <person name="Cabau C."/>
            <person name="Louis A."/>
            <person name="Berthelot C."/>
            <person name="Parey E."/>
            <person name="Roest Crollius H."/>
            <person name="Montfort J."/>
            <person name="Robinson-Rechavi M."/>
            <person name="Bucao C."/>
            <person name="Bouchez O."/>
            <person name="Gislard M."/>
            <person name="Lluch J."/>
            <person name="Milhes M."/>
            <person name="Lampietro C."/>
            <person name="Lopez Roques C."/>
            <person name="Donnadieu C."/>
            <person name="Braasch I."/>
            <person name="Desvignes T."/>
            <person name="Postlethwait J."/>
            <person name="Bobe J."/>
            <person name="Guiguen Y."/>
        </authorList>
    </citation>
    <scope>NUCLEOTIDE SEQUENCE</scope>
    <source>
        <strain evidence="1">M-15738</strain>
        <tissue evidence="1">Blood</tissue>
    </source>
</reference>
<gene>
    <name evidence="1" type="ORF">AALO_G00161660</name>
</gene>
<evidence type="ECO:0000313" key="1">
    <source>
        <dbReference type="EMBL" id="KAG5272100.1"/>
    </source>
</evidence>
<sequence>MMSTNSQELLELAVLAALNAFAWSHHAQVHLALIPVPALKLVKRMKGTTKQVEVHSTPSEEQKKRMWLKKDSVAYQDLTSLVFDKRLLKDLQKMALFKHTGPLEIFHRALLKYLPKCQAFSYEGEGLPHHHGT</sequence>
<dbReference type="AlphaFoldDB" id="A0AAV6GAX6"/>